<evidence type="ECO:0000259" key="1">
    <source>
        <dbReference type="PROSITE" id="PS50878"/>
    </source>
</evidence>
<dbReference type="GO" id="GO:0003964">
    <property type="term" value="F:RNA-directed DNA polymerase activity"/>
    <property type="evidence" value="ECO:0007669"/>
    <property type="project" value="UniProtKB-KW"/>
</dbReference>
<keyword evidence="2" id="KW-0808">Transferase</keyword>
<feature type="domain" description="Reverse transcriptase" evidence="1">
    <location>
        <begin position="1"/>
        <end position="76"/>
    </location>
</feature>
<proteinExistence type="predicted"/>
<dbReference type="AlphaFoldDB" id="A0A6L2KPU9"/>
<evidence type="ECO:0000313" key="2">
    <source>
        <dbReference type="EMBL" id="GEU51458.1"/>
    </source>
</evidence>
<dbReference type="InterPro" id="IPR000477">
    <property type="entry name" value="RT_dom"/>
</dbReference>
<dbReference type="PROSITE" id="PS50878">
    <property type="entry name" value="RT_POL"/>
    <property type="match status" value="1"/>
</dbReference>
<dbReference type="EMBL" id="BKCJ010002870">
    <property type="protein sequence ID" value="GEU51458.1"/>
    <property type="molecule type" value="Genomic_DNA"/>
</dbReference>
<dbReference type="PANTHER" id="PTHR33116">
    <property type="entry name" value="REVERSE TRANSCRIPTASE ZINC-BINDING DOMAIN-CONTAINING PROTEIN-RELATED-RELATED"/>
    <property type="match status" value="1"/>
</dbReference>
<name>A0A6L2KPU9_TANCI</name>
<organism evidence="2">
    <name type="scientific">Tanacetum cinerariifolium</name>
    <name type="common">Dalmatian daisy</name>
    <name type="synonym">Chrysanthemum cinerariifolium</name>
    <dbReference type="NCBI Taxonomy" id="118510"/>
    <lineage>
        <taxon>Eukaryota</taxon>
        <taxon>Viridiplantae</taxon>
        <taxon>Streptophyta</taxon>
        <taxon>Embryophyta</taxon>
        <taxon>Tracheophyta</taxon>
        <taxon>Spermatophyta</taxon>
        <taxon>Magnoliopsida</taxon>
        <taxon>eudicotyledons</taxon>
        <taxon>Gunneridae</taxon>
        <taxon>Pentapetalae</taxon>
        <taxon>asterids</taxon>
        <taxon>campanulids</taxon>
        <taxon>Asterales</taxon>
        <taxon>Asteraceae</taxon>
        <taxon>Asteroideae</taxon>
        <taxon>Anthemideae</taxon>
        <taxon>Anthemidinae</taxon>
        <taxon>Tanacetum</taxon>
    </lineage>
</organism>
<reference evidence="2" key="1">
    <citation type="journal article" date="2019" name="Sci. Rep.">
        <title>Draft genome of Tanacetum cinerariifolium, the natural source of mosquito coil.</title>
        <authorList>
            <person name="Yamashiro T."/>
            <person name="Shiraishi A."/>
            <person name="Satake H."/>
            <person name="Nakayama K."/>
        </authorList>
    </citation>
    <scope>NUCLEOTIDE SEQUENCE</scope>
</reference>
<dbReference type="PANTHER" id="PTHR33116:SF78">
    <property type="entry name" value="OS12G0587133 PROTEIN"/>
    <property type="match status" value="1"/>
</dbReference>
<keyword evidence="2" id="KW-0548">Nucleotidyltransferase</keyword>
<comment type="caution">
    <text evidence="2">The sequence shown here is derived from an EMBL/GenBank/DDBJ whole genome shotgun (WGS) entry which is preliminary data.</text>
</comment>
<keyword evidence="2" id="KW-0695">RNA-directed DNA polymerase</keyword>
<sequence length="236" mass="26953">MFFADDVVFVGKWCESNIDTLTNVLDCFYRAFGLKINMSKSKIMGVHVDSSKVNQAASTLGCQILRTLFKYLGTKLGGTMHRDIAWQEVIDKVKERLSKWKMKSQSYGGRFTLLKSVLGSIPIFHMFIYKAPMRVLKELESVRRQFFNGHDPKSKKASWVKWSTVTSAKDQGGLDVASLYALNRALMLKWMWRFFANQDSLWTRVVKAIHREDGNIDIRANSHVTPDLGAMDNSEA</sequence>
<protein>
    <submittedName>
        <fullName evidence="2">RNA-directed DNA polymerase, eukaryota</fullName>
    </submittedName>
</protein>
<accession>A0A6L2KPU9</accession>
<gene>
    <name evidence="2" type="ORF">Tci_023436</name>
</gene>